<evidence type="ECO:0000256" key="2">
    <source>
        <dbReference type="ARBA" id="ARBA00023242"/>
    </source>
</evidence>
<reference evidence="4" key="1">
    <citation type="submission" date="2021-01" db="EMBL/GenBank/DDBJ databases">
        <authorList>
            <person name="Kaushik A."/>
        </authorList>
    </citation>
    <scope>NUCLEOTIDE SEQUENCE</scope>
    <source>
        <strain evidence="4">AG4-RS23</strain>
    </source>
</reference>
<dbReference type="InterPro" id="IPR036864">
    <property type="entry name" value="Zn2-C6_fun-type_DNA-bd_sf"/>
</dbReference>
<dbReference type="PANTHER" id="PTHR37534:SF7">
    <property type="entry name" value="TRANSCRIPTIONAL ACTIVATOR PROTEIN UGA3"/>
    <property type="match status" value="1"/>
</dbReference>
<evidence type="ECO:0000313" key="5">
    <source>
        <dbReference type="Proteomes" id="UP000663861"/>
    </source>
</evidence>
<dbReference type="Gene3D" id="4.10.240.10">
    <property type="entry name" value="Zn(2)-C6 fungal-type DNA-binding domain"/>
    <property type="match status" value="1"/>
</dbReference>
<protein>
    <recommendedName>
        <fullName evidence="3">Zn(2)-C6 fungal-type domain-containing protein</fullName>
    </recommendedName>
</protein>
<name>A0A8H3DGV9_9AGAM</name>
<dbReference type="PANTHER" id="PTHR37534">
    <property type="entry name" value="TRANSCRIPTIONAL ACTIVATOR PROTEIN UGA3"/>
    <property type="match status" value="1"/>
</dbReference>
<dbReference type="SUPFAM" id="SSF57701">
    <property type="entry name" value="Zn2/Cys6 DNA-binding domain"/>
    <property type="match status" value="1"/>
</dbReference>
<organism evidence="4 5">
    <name type="scientific">Rhizoctonia solani</name>
    <dbReference type="NCBI Taxonomy" id="456999"/>
    <lineage>
        <taxon>Eukaryota</taxon>
        <taxon>Fungi</taxon>
        <taxon>Dikarya</taxon>
        <taxon>Basidiomycota</taxon>
        <taxon>Agaricomycotina</taxon>
        <taxon>Agaricomycetes</taxon>
        <taxon>Cantharellales</taxon>
        <taxon>Ceratobasidiaceae</taxon>
        <taxon>Rhizoctonia</taxon>
    </lineage>
</organism>
<dbReference type="Pfam" id="PF00172">
    <property type="entry name" value="Zn_clus"/>
    <property type="match status" value="1"/>
</dbReference>
<dbReference type="CDD" id="cd00067">
    <property type="entry name" value="GAL4"/>
    <property type="match status" value="1"/>
</dbReference>
<dbReference type="GO" id="GO:0008270">
    <property type="term" value="F:zinc ion binding"/>
    <property type="evidence" value="ECO:0007669"/>
    <property type="project" value="InterPro"/>
</dbReference>
<evidence type="ECO:0000256" key="1">
    <source>
        <dbReference type="ARBA" id="ARBA00004123"/>
    </source>
</evidence>
<dbReference type="GO" id="GO:0045944">
    <property type="term" value="P:positive regulation of transcription by RNA polymerase II"/>
    <property type="evidence" value="ECO:0007669"/>
    <property type="project" value="TreeGrafter"/>
</dbReference>
<dbReference type="InterPro" id="IPR021858">
    <property type="entry name" value="Fun_TF"/>
</dbReference>
<evidence type="ECO:0000259" key="3">
    <source>
        <dbReference type="PROSITE" id="PS50048"/>
    </source>
</evidence>
<gene>
    <name evidence="4" type="ORF">RDB_LOCUS155263</name>
</gene>
<sequence length="606" mass="67948">MIPPRRSTTGCAVCKARRKKCDEAKPQCLRCLASGRLCSYDYVESSEGGKHRVKRTKPAPRSTLKQLARASRSDLAGFLEADNTPSSASSASGNSVVLAHPALPEAWNAKTHLASDLVAPRNNADSIPLPFTSLACLRLPSDTNSHHPPHTSSDPFQLPINQIRPHNIVPVTWSLTPQASARLGEDEDEDDEDNNDPEGVRLLLCTTPYLDKNAKDNSLPFVLRCYSQWAIARVFEPLKIVHAMRDRVIAQFADENTRSRTILIANVMNTFVKDMSIDATRKSILNRLVMDVRKTGSYFIATPPSSTPGLDKQNAMHLLDNMLEIHALQTTTQHTASCMQLLDYIAPVFRRACPEMTGKVINLANVLMEPTGNTNLQHFATIDIMRSVTTGLPTYFRYEISSPIELCDQFYYAQQQGNHGAQWLYGLSEQYIMFFVWINNLCEKPGASESSELITWIESQISQIKIAIDQSGDPMLRIGRMVVQECWRFAVLIYLYMVLCKASAYDPRVVRTQKGFMRLIGGVKPARNPDAHLFVTMVIIGVATHEERDRDTLRRRILGVRECAEQGTTSNDVMRGLEDVWQRTRDEGRPAIWADLRKASLSVTGR</sequence>
<dbReference type="PROSITE" id="PS00463">
    <property type="entry name" value="ZN2_CY6_FUNGAL_1"/>
    <property type="match status" value="1"/>
</dbReference>
<keyword evidence="2" id="KW-0539">Nucleus</keyword>
<dbReference type="PROSITE" id="PS50048">
    <property type="entry name" value="ZN2_CY6_FUNGAL_2"/>
    <property type="match status" value="1"/>
</dbReference>
<proteinExistence type="predicted"/>
<dbReference type="InterPro" id="IPR001138">
    <property type="entry name" value="Zn2Cys6_DnaBD"/>
</dbReference>
<comment type="subcellular location">
    <subcellularLocation>
        <location evidence="1">Nucleus</location>
    </subcellularLocation>
</comment>
<comment type="caution">
    <text evidence="4">The sequence shown here is derived from an EMBL/GenBank/DDBJ whole genome shotgun (WGS) entry which is preliminary data.</text>
</comment>
<dbReference type="EMBL" id="CAJMWY010004138">
    <property type="protein sequence ID" value="CAE6520729.1"/>
    <property type="molecule type" value="Genomic_DNA"/>
</dbReference>
<dbReference type="Proteomes" id="UP000663861">
    <property type="component" value="Unassembled WGS sequence"/>
</dbReference>
<dbReference type="GO" id="GO:0000976">
    <property type="term" value="F:transcription cis-regulatory region binding"/>
    <property type="evidence" value="ECO:0007669"/>
    <property type="project" value="TreeGrafter"/>
</dbReference>
<evidence type="ECO:0000313" key="4">
    <source>
        <dbReference type="EMBL" id="CAE6520729.1"/>
    </source>
</evidence>
<dbReference type="Pfam" id="PF11951">
    <property type="entry name" value="Fungal_trans_2"/>
    <property type="match status" value="1"/>
</dbReference>
<feature type="domain" description="Zn(2)-C6 fungal-type" evidence="3">
    <location>
        <begin position="10"/>
        <end position="40"/>
    </location>
</feature>
<dbReference type="GO" id="GO:0000981">
    <property type="term" value="F:DNA-binding transcription factor activity, RNA polymerase II-specific"/>
    <property type="evidence" value="ECO:0007669"/>
    <property type="project" value="InterPro"/>
</dbReference>
<accession>A0A8H3DGV9</accession>
<dbReference type="AlphaFoldDB" id="A0A8H3DGV9"/>
<dbReference type="SMART" id="SM00066">
    <property type="entry name" value="GAL4"/>
    <property type="match status" value="1"/>
</dbReference>
<dbReference type="GO" id="GO:0005634">
    <property type="term" value="C:nucleus"/>
    <property type="evidence" value="ECO:0007669"/>
    <property type="project" value="UniProtKB-SubCell"/>
</dbReference>